<comment type="caution">
    <text evidence="3">The sequence shown here is derived from an EMBL/GenBank/DDBJ whole genome shotgun (WGS) entry which is preliminary data.</text>
</comment>
<keyword evidence="1" id="KW-0472">Membrane</keyword>
<evidence type="ECO:0000256" key="1">
    <source>
        <dbReference type="SAM" id="Phobius"/>
    </source>
</evidence>
<evidence type="ECO:0000313" key="4">
    <source>
        <dbReference type="Proteomes" id="UP000075573"/>
    </source>
</evidence>
<keyword evidence="1" id="KW-0812">Transmembrane</keyword>
<gene>
    <name evidence="3" type="ORF">AD929_12425</name>
</gene>
<dbReference type="Proteomes" id="UP000075573">
    <property type="component" value="Unassembled WGS sequence"/>
</dbReference>
<evidence type="ECO:0000259" key="2">
    <source>
        <dbReference type="Pfam" id="PF23127"/>
    </source>
</evidence>
<accession>A0A149QRY8</accession>
<feature type="domain" description="DotM C-terminal cytoplasmic" evidence="2">
    <location>
        <begin position="243"/>
        <end position="419"/>
    </location>
</feature>
<reference evidence="3 4" key="1">
    <citation type="submission" date="2015-06" db="EMBL/GenBank/DDBJ databases">
        <title>Improved classification and identification of acetic acid bacteria using matrix-assisted laser desorption/ionization time-of-flight mass spectrometry; Gluconobacter nephelii and Gluconobacter uchimurae are later heterotypic synonyms of Gluconobacter japonicus and Gluconobacter oxydans, respectively.</title>
        <authorList>
            <person name="Li L."/>
            <person name="Cleenwerck I."/>
            <person name="De Vuyst L."/>
            <person name="Vandamme P."/>
        </authorList>
    </citation>
    <scope>NUCLEOTIDE SEQUENCE [LARGE SCALE GENOMIC DNA]</scope>
    <source>
        <strain evidence="3 4">LMG 1764</strain>
    </source>
</reference>
<sequence length="446" mass="50249">MAAPSNKQDNGDNLGIVIIPLVLALGVWVLWKTERAPVIYALYAPDFVQYLFLKTIHLLGPHGHEMLTYTRACLDGRIDPKTVSFAELTATQADIGHRMRFFYFIPLAFMTFRIATSMKGENLMRRFTLSGQTKQRYWTIFGIRLPGGLGKLIGGIEGLLNIGSFRIGSKLVGLLGFKSDKGWVKDGMSFMHYQAIHWTVASTGANFSPEAKNDNMLPSKTPPEWMRDNGVGLNPDGTLNEDEAEEAFARQLGKPWTGFHDAPHYAQAILLMAHRTLKEGSHADGIIRLRGEFAMAYNAKNIKKVKEIIKREVEADKDRPKLINRICSSHAYLNTAVLAFMAWCGPFGEWDGGEGSINCPAMWLWLKDVDRTMWYVLQQHGRRMFFVEGAGAVSHYYVEHLLQSPENEPHMDGALDGLEAYLNHHSITSLETFFAGKQKRRTMSYS</sequence>
<keyword evidence="1" id="KW-1133">Transmembrane helix</keyword>
<dbReference type="Pfam" id="PF23127">
    <property type="entry name" value="DotM_C"/>
    <property type="match status" value="1"/>
</dbReference>
<dbReference type="InterPro" id="IPR056464">
    <property type="entry name" value="DotM_C"/>
</dbReference>
<dbReference type="RefSeq" id="WP_062497308.1">
    <property type="nucleotide sequence ID" value="NZ_LHZB01000118.1"/>
</dbReference>
<name>A0A149QRY8_9PROT</name>
<dbReference type="PATRIC" id="fig|442.7.peg.3307"/>
<evidence type="ECO:0000313" key="3">
    <source>
        <dbReference type="EMBL" id="KXV00031.1"/>
    </source>
</evidence>
<protein>
    <recommendedName>
        <fullName evidence="2">DotM C-terminal cytoplasmic domain-containing protein</fullName>
    </recommendedName>
</protein>
<dbReference type="EMBL" id="LHZB01000118">
    <property type="protein sequence ID" value="KXV00031.1"/>
    <property type="molecule type" value="Genomic_DNA"/>
</dbReference>
<organism evidence="3 4">
    <name type="scientific">Gluconobacter potus</name>
    <dbReference type="NCBI Taxonomy" id="2724927"/>
    <lineage>
        <taxon>Bacteria</taxon>
        <taxon>Pseudomonadati</taxon>
        <taxon>Pseudomonadota</taxon>
        <taxon>Alphaproteobacteria</taxon>
        <taxon>Acetobacterales</taxon>
        <taxon>Acetobacteraceae</taxon>
        <taxon>Gluconobacter</taxon>
    </lineage>
</organism>
<dbReference type="AlphaFoldDB" id="A0A149QRY8"/>
<feature type="transmembrane region" description="Helical" evidence="1">
    <location>
        <begin position="14"/>
        <end position="31"/>
    </location>
</feature>
<proteinExistence type="predicted"/>